<accession>A8DJZ1</accession>
<gene>
    <name evidence="1" type="ORF">YS_M60-F11.236</name>
</gene>
<dbReference type="EMBL" id="EF531339">
    <property type="protein sequence ID" value="ABV27214.1"/>
    <property type="molecule type" value="Genomic_DNA"/>
</dbReference>
<proteinExistence type="predicted"/>
<sequence>MASVFLWRFSGQAAAASFQCSLKLDITHWGCSKVAAQRQNNP</sequence>
<reference evidence="1" key="1">
    <citation type="journal article" date="2007" name="Science">
        <title>Candidatus Chloracidobacterium thermophilum: an aerobic phototrophic Acidobacterium.</title>
        <authorList>
            <person name="Bryant D.A."/>
            <person name="Costas A.M."/>
            <person name="Maresca J.A."/>
            <person name="Chew A.G."/>
            <person name="Klatt C.G."/>
            <person name="Bateson M.M."/>
            <person name="Tallon L.J."/>
            <person name="Hostetler J."/>
            <person name="Nelson W.C."/>
            <person name="Heidelberg J.F."/>
            <person name="Ward D.M."/>
        </authorList>
    </citation>
    <scope>NUCLEOTIDE SEQUENCE</scope>
</reference>
<dbReference type="AlphaFoldDB" id="A8DJZ1"/>
<organism evidence="1">
    <name type="scientific">Chloracidobacterium thermophilum</name>
    <dbReference type="NCBI Taxonomy" id="458033"/>
    <lineage>
        <taxon>Bacteria</taxon>
        <taxon>Pseudomonadati</taxon>
        <taxon>Acidobacteriota</taxon>
        <taxon>Terriglobia</taxon>
        <taxon>Terriglobales</taxon>
        <taxon>Acidobacteriaceae</taxon>
        <taxon>Chloracidobacterium</taxon>
    </lineage>
</organism>
<name>A8DJZ1_9BACT</name>
<protein>
    <submittedName>
        <fullName evidence="1">Uncharacterized protein</fullName>
    </submittedName>
</protein>
<evidence type="ECO:0000313" key="1">
    <source>
        <dbReference type="EMBL" id="ABV27214.1"/>
    </source>
</evidence>